<dbReference type="Proteomes" id="UP000193804">
    <property type="component" value="Unassembled WGS sequence"/>
</dbReference>
<feature type="chain" id="PRO_5012824064" description="Lipocalin-like domain-containing protein" evidence="1">
    <location>
        <begin position="22"/>
        <end position="145"/>
    </location>
</feature>
<name>A0A1X7KIE0_9BACT</name>
<proteinExistence type="predicted"/>
<keyword evidence="1" id="KW-0732">Signal</keyword>
<dbReference type="EMBL" id="FXAW01000005">
    <property type="protein sequence ID" value="SMG40727.1"/>
    <property type="molecule type" value="Genomic_DNA"/>
</dbReference>
<dbReference type="AlphaFoldDB" id="A0A1X7KIE0"/>
<evidence type="ECO:0000313" key="3">
    <source>
        <dbReference type="Proteomes" id="UP000193804"/>
    </source>
</evidence>
<accession>A0A1X7KIE0</accession>
<feature type="signal peptide" evidence="1">
    <location>
        <begin position="1"/>
        <end position="21"/>
    </location>
</feature>
<keyword evidence="3" id="KW-1185">Reference proteome</keyword>
<dbReference type="RefSeq" id="WP_139828039.1">
    <property type="nucleotide sequence ID" value="NZ_FXAW01000005.1"/>
</dbReference>
<evidence type="ECO:0000313" key="2">
    <source>
        <dbReference type="EMBL" id="SMG40727.1"/>
    </source>
</evidence>
<reference evidence="3" key="1">
    <citation type="submission" date="2017-04" db="EMBL/GenBank/DDBJ databases">
        <authorList>
            <person name="Varghese N."/>
            <person name="Submissions S."/>
        </authorList>
    </citation>
    <scope>NUCLEOTIDE SEQUENCE [LARGE SCALE GENOMIC DNA]</scope>
    <source>
        <strain evidence="3">DSM 4125</strain>
    </source>
</reference>
<protein>
    <recommendedName>
        <fullName evidence="4">Lipocalin-like domain-containing protein</fullName>
    </recommendedName>
</protein>
<gene>
    <name evidence="2" type="ORF">SAMN05661096_02797</name>
</gene>
<sequence>MNIKLLSFLALSFLVIFSSCKKDDDPSPEEQKIEELSGTWDIVSANVLDEDLTGISINFNASNTTYSVSGLAAFTDANLNHTEVLGASGSFSLNENLDVVTLANGGDLTIGNINKETGDLTLSYSAPYPKATDNATNITLSLKLR</sequence>
<dbReference type="PROSITE" id="PS51257">
    <property type="entry name" value="PROKAR_LIPOPROTEIN"/>
    <property type="match status" value="1"/>
</dbReference>
<dbReference type="OrthoDB" id="838038at2"/>
<evidence type="ECO:0000256" key="1">
    <source>
        <dbReference type="SAM" id="SignalP"/>
    </source>
</evidence>
<evidence type="ECO:0008006" key="4">
    <source>
        <dbReference type="Google" id="ProtNLM"/>
    </source>
</evidence>
<organism evidence="2 3">
    <name type="scientific">Marivirga sericea</name>
    <dbReference type="NCBI Taxonomy" id="1028"/>
    <lineage>
        <taxon>Bacteria</taxon>
        <taxon>Pseudomonadati</taxon>
        <taxon>Bacteroidota</taxon>
        <taxon>Cytophagia</taxon>
        <taxon>Cytophagales</taxon>
        <taxon>Marivirgaceae</taxon>
        <taxon>Marivirga</taxon>
    </lineage>
</organism>
<dbReference type="STRING" id="1028.SAMN05661096_02797"/>